<dbReference type="AlphaFoldDB" id="A0A0N8KRF4"/>
<keyword evidence="1" id="KW-0812">Transmembrane</keyword>
<accession>A0A0N8KRF4</accession>
<comment type="caution">
    <text evidence="2">The sequence shown here is derived from an EMBL/GenBank/DDBJ whole genome shotgun (WGS) entry which is preliminary data.</text>
</comment>
<dbReference type="EMBL" id="LKCM01000056">
    <property type="protein sequence ID" value="KPQ44786.1"/>
    <property type="molecule type" value="Genomic_DNA"/>
</dbReference>
<name>A0A0N8KRF4_9EURY</name>
<evidence type="ECO:0000313" key="3">
    <source>
        <dbReference type="Proteomes" id="UP000050360"/>
    </source>
</evidence>
<keyword evidence="1" id="KW-1133">Transmembrane helix</keyword>
<evidence type="ECO:0000313" key="2">
    <source>
        <dbReference type="EMBL" id="KPQ44786.1"/>
    </source>
</evidence>
<evidence type="ECO:0000256" key="1">
    <source>
        <dbReference type="SAM" id="Phobius"/>
    </source>
</evidence>
<dbReference type="Proteomes" id="UP000050360">
    <property type="component" value="Unassembled WGS sequence"/>
</dbReference>
<reference evidence="2 3" key="1">
    <citation type="submission" date="2015-09" db="EMBL/GenBank/DDBJ databases">
        <title>A metagenomics-based metabolic model of nitrate-dependent anaerobic oxidation of methane by Methanoperedens-like archaea.</title>
        <authorList>
            <person name="Arshad A."/>
            <person name="Speth D.R."/>
            <person name="De Graaf R.M."/>
            <person name="Op Den Camp H.J."/>
            <person name="Jetten M.S."/>
            <person name="Welte C.U."/>
        </authorList>
    </citation>
    <scope>NUCLEOTIDE SEQUENCE [LARGE SCALE GENOMIC DNA]</scope>
</reference>
<feature type="transmembrane region" description="Helical" evidence="1">
    <location>
        <begin position="45"/>
        <end position="63"/>
    </location>
</feature>
<protein>
    <submittedName>
        <fullName evidence="2">Uncharacterized protein</fullName>
    </submittedName>
</protein>
<sequence length="82" mass="9470">MSLVNNIIKMLIGIVILIIGIIWYTGPSIYGYLGYWQNLLDLLKATIGLVLLFVGLIVAWMGYDDYKMDKEMEKEEKKEEPK</sequence>
<feature type="transmembrane region" description="Helical" evidence="1">
    <location>
        <begin position="7"/>
        <end position="25"/>
    </location>
</feature>
<gene>
    <name evidence="2" type="ORF">MPEBLZ_00626</name>
</gene>
<proteinExistence type="predicted"/>
<organism evidence="2 3">
    <name type="scientific">Candidatus Methanoperedens nitratireducens</name>
    <dbReference type="NCBI Taxonomy" id="1392998"/>
    <lineage>
        <taxon>Archaea</taxon>
        <taxon>Methanobacteriati</taxon>
        <taxon>Methanobacteriota</taxon>
        <taxon>Stenosarchaea group</taxon>
        <taxon>Methanomicrobia</taxon>
        <taxon>Methanosarcinales</taxon>
        <taxon>ANME-2 cluster</taxon>
        <taxon>Candidatus Methanoperedentaceae</taxon>
        <taxon>Candidatus Methanoperedens</taxon>
    </lineage>
</organism>
<keyword evidence="1" id="KW-0472">Membrane</keyword>